<dbReference type="RefSeq" id="WP_123227730.1">
    <property type="nucleotide sequence ID" value="NZ_RJSE01000007.1"/>
</dbReference>
<accession>A0A3N0CG48</accession>
<dbReference type="Proteomes" id="UP000267128">
    <property type="component" value="Unassembled WGS sequence"/>
</dbReference>
<keyword evidence="2" id="KW-1185">Reference proteome</keyword>
<dbReference type="Pfam" id="PF02515">
    <property type="entry name" value="CoA_transf_3"/>
    <property type="match status" value="1"/>
</dbReference>
<evidence type="ECO:0000313" key="1">
    <source>
        <dbReference type="EMBL" id="RNL62434.1"/>
    </source>
</evidence>
<sequence length="394" mass="41141">MTVVEESRTDHPDQALSGVRVVFPAALGPVPFAAMLLADLGAEVIRIDRAGAAGVIGTSLGDDPRTRGQLSVGLDLKSPDGAAAAARLIASADVLMEGMRPGAMERLGLGPDEMRARNPGLVYARMTGWGQQGPLASQVGHDINYIARAGALYPLGDADRPPTVPLNLVADFGGGGSYLALGVLAALMQRGRTGTGQVIDCAMVDGSASLTTMLHAMMASGSWGSERGTNLFDGAAPFYRTYRTRDDRYVAVGAIEPAFHRALLHGLGIDPEEWPQHDRARWPEQREALAAIFAARTRAEWVATFAGTDACVSGVATPEEAAADPELAAREVFVEWDGIRQPAPAPRLSASPAVAKPRRGPAADTGAVLAGLGYRTEEIERLVAAGAAFSAGSP</sequence>
<dbReference type="EMBL" id="RJSE01000007">
    <property type="protein sequence ID" value="RNL62434.1"/>
    <property type="molecule type" value="Genomic_DNA"/>
</dbReference>
<dbReference type="OrthoDB" id="3561197at2"/>
<organism evidence="1 2">
    <name type="scientific">Nocardioides marmoriginsengisoli</name>
    <dbReference type="NCBI Taxonomy" id="661483"/>
    <lineage>
        <taxon>Bacteria</taxon>
        <taxon>Bacillati</taxon>
        <taxon>Actinomycetota</taxon>
        <taxon>Actinomycetes</taxon>
        <taxon>Propionibacteriales</taxon>
        <taxon>Nocardioidaceae</taxon>
        <taxon>Nocardioides</taxon>
    </lineage>
</organism>
<evidence type="ECO:0000313" key="2">
    <source>
        <dbReference type="Proteomes" id="UP000267128"/>
    </source>
</evidence>
<dbReference type="InterPro" id="IPR003673">
    <property type="entry name" value="CoA-Trfase_fam_III"/>
</dbReference>
<reference evidence="1 2" key="1">
    <citation type="submission" date="2018-11" db="EMBL/GenBank/DDBJ databases">
        <authorList>
            <person name="Li F."/>
        </authorList>
    </citation>
    <scope>NUCLEOTIDE SEQUENCE [LARGE SCALE GENOMIC DNA]</scope>
    <source>
        <strain evidence="1 2">Gsoil 097</strain>
    </source>
</reference>
<dbReference type="Gene3D" id="3.40.50.10540">
    <property type="entry name" value="Crotonobetainyl-coa:carnitine coa-transferase, domain 1"/>
    <property type="match status" value="1"/>
</dbReference>
<gene>
    <name evidence="1" type="ORF">EFK50_11725</name>
</gene>
<name>A0A3N0CG48_9ACTN</name>
<dbReference type="AlphaFoldDB" id="A0A3N0CG48"/>
<dbReference type="PANTHER" id="PTHR48228">
    <property type="entry name" value="SUCCINYL-COA--D-CITRAMALATE COA-TRANSFERASE"/>
    <property type="match status" value="1"/>
</dbReference>
<protein>
    <submittedName>
        <fullName evidence="1">CoA transferase</fullName>
    </submittedName>
</protein>
<keyword evidence="1" id="KW-0808">Transferase</keyword>
<dbReference type="Gene3D" id="3.30.1540.10">
    <property type="entry name" value="formyl-coa transferase, domain 3"/>
    <property type="match status" value="1"/>
</dbReference>
<dbReference type="InterPro" id="IPR023606">
    <property type="entry name" value="CoA-Trfase_III_dom_1_sf"/>
</dbReference>
<dbReference type="InterPro" id="IPR044855">
    <property type="entry name" value="CoA-Trfase_III_dom3_sf"/>
</dbReference>
<dbReference type="SUPFAM" id="SSF89796">
    <property type="entry name" value="CoA-transferase family III (CaiB/BaiF)"/>
    <property type="match status" value="1"/>
</dbReference>
<dbReference type="GO" id="GO:0016740">
    <property type="term" value="F:transferase activity"/>
    <property type="evidence" value="ECO:0007669"/>
    <property type="project" value="UniProtKB-KW"/>
</dbReference>
<comment type="caution">
    <text evidence="1">The sequence shown here is derived from an EMBL/GenBank/DDBJ whole genome shotgun (WGS) entry which is preliminary data.</text>
</comment>
<proteinExistence type="predicted"/>
<dbReference type="PANTHER" id="PTHR48228:SF5">
    <property type="entry name" value="ALPHA-METHYLACYL-COA RACEMASE"/>
    <property type="match status" value="1"/>
</dbReference>
<dbReference type="InterPro" id="IPR050509">
    <property type="entry name" value="CoA-transferase_III"/>
</dbReference>